<dbReference type="Pfam" id="PF01758">
    <property type="entry name" value="SBF"/>
    <property type="match status" value="1"/>
</dbReference>
<protein>
    <submittedName>
        <fullName evidence="6">Bile acid:sodium symporter family protein</fullName>
    </submittedName>
</protein>
<dbReference type="GO" id="GO:0016020">
    <property type="term" value="C:membrane"/>
    <property type="evidence" value="ECO:0007669"/>
    <property type="project" value="UniProtKB-SubCell"/>
</dbReference>
<proteinExistence type="predicted"/>
<dbReference type="Proteomes" id="UP000423525">
    <property type="component" value="Chromosome"/>
</dbReference>
<dbReference type="InterPro" id="IPR002657">
    <property type="entry name" value="BilAc:Na_symport/Acr3"/>
</dbReference>
<feature type="transmembrane region" description="Helical" evidence="5">
    <location>
        <begin position="55"/>
        <end position="74"/>
    </location>
</feature>
<feature type="transmembrane region" description="Helical" evidence="5">
    <location>
        <begin position="206"/>
        <end position="227"/>
    </location>
</feature>
<comment type="subcellular location">
    <subcellularLocation>
        <location evidence="1">Membrane</location>
        <topology evidence="1">Multi-pass membrane protein</topology>
    </subcellularLocation>
</comment>
<organism evidence="6 7">
    <name type="scientific">Corynebacterium rouxii</name>
    <dbReference type="NCBI Taxonomy" id="2719119"/>
    <lineage>
        <taxon>Bacteria</taxon>
        <taxon>Bacillati</taxon>
        <taxon>Actinomycetota</taxon>
        <taxon>Actinomycetes</taxon>
        <taxon>Mycobacteriales</taxon>
        <taxon>Corynebacteriaceae</taxon>
        <taxon>Corynebacterium</taxon>
    </lineage>
</organism>
<evidence type="ECO:0000256" key="3">
    <source>
        <dbReference type="ARBA" id="ARBA00022989"/>
    </source>
</evidence>
<evidence type="ECO:0000313" key="6">
    <source>
        <dbReference type="EMBL" id="VZH85219.1"/>
    </source>
</evidence>
<keyword evidence="2 5" id="KW-0812">Transmembrane</keyword>
<evidence type="ECO:0000256" key="2">
    <source>
        <dbReference type="ARBA" id="ARBA00022692"/>
    </source>
</evidence>
<dbReference type="KEGG" id="crf:FRC0190_01197"/>
<feature type="transmembrane region" description="Helical" evidence="5">
    <location>
        <begin position="143"/>
        <end position="167"/>
    </location>
</feature>
<dbReference type="EMBL" id="LR738855">
    <property type="protein sequence ID" value="VZH85219.1"/>
    <property type="molecule type" value="Genomic_DNA"/>
</dbReference>
<dbReference type="AlphaFoldDB" id="A0A6I8MFW4"/>
<feature type="transmembrane region" description="Helical" evidence="5">
    <location>
        <begin position="234"/>
        <end position="258"/>
    </location>
</feature>
<reference evidence="6 7" key="1">
    <citation type="submission" date="2019-11" db="EMBL/GenBank/DDBJ databases">
        <authorList>
            <person name="Brisse S."/>
        </authorList>
    </citation>
    <scope>NUCLEOTIDE SEQUENCE [LARGE SCALE GENOMIC DNA]</scope>
    <source>
        <strain evidence="6">FRC0190</strain>
    </source>
</reference>
<dbReference type="PANTHER" id="PTHR10361">
    <property type="entry name" value="SODIUM-BILE ACID COTRANSPORTER"/>
    <property type="match status" value="1"/>
</dbReference>
<evidence type="ECO:0000313" key="7">
    <source>
        <dbReference type="Proteomes" id="UP000423525"/>
    </source>
</evidence>
<evidence type="ECO:0000256" key="4">
    <source>
        <dbReference type="ARBA" id="ARBA00023136"/>
    </source>
</evidence>
<evidence type="ECO:0000256" key="1">
    <source>
        <dbReference type="ARBA" id="ARBA00004141"/>
    </source>
</evidence>
<dbReference type="RefSeq" id="WP_155872745.1">
    <property type="nucleotide sequence ID" value="NZ_CP168248.1"/>
</dbReference>
<dbReference type="InterPro" id="IPR004710">
    <property type="entry name" value="Bilac:Na_transpt"/>
</dbReference>
<feature type="transmembrane region" description="Helical" evidence="5">
    <location>
        <begin position="179"/>
        <end position="200"/>
    </location>
</feature>
<accession>A0A6I8MFW4</accession>
<dbReference type="Gene3D" id="1.20.1530.20">
    <property type="match status" value="1"/>
</dbReference>
<keyword evidence="4 5" id="KW-0472">Membrane</keyword>
<sequence>MSMVDSHEKQRGDAGEVTTEDRSSVIAVLVFPVLMIVGAVIAYQTPETFVGFKPYLNPMLMFIMFAMGLTITLPDLKEVARRPWPIALGVVCQFIVMPLSAVAISSILGFDQSLTIGLILLGSVPGGTSSNVLTYLAKGDVALSVAMTSVSTLVSPFATPLIMVLLAGESAEVNASGMMVSLLKTVLIPVGVGLILRFFAQRFVDAVLPVLPWLSIAVIGIVMMTVVAGAHAKLATVGIVVVLGVAIQNLIGFVAGYWSARFMRQPEASCRTTSIEVAAQNSGLAASMATQFFTPEAALPGAVATIYANISGAFYAAIVRRRAL</sequence>
<name>A0A6I8MFW4_9CORY</name>
<dbReference type="PANTHER" id="PTHR10361:SF28">
    <property type="entry name" value="P3 PROTEIN-RELATED"/>
    <property type="match status" value="1"/>
</dbReference>
<evidence type="ECO:0000256" key="5">
    <source>
        <dbReference type="SAM" id="Phobius"/>
    </source>
</evidence>
<feature type="transmembrane region" description="Helical" evidence="5">
    <location>
        <begin position="297"/>
        <end position="318"/>
    </location>
</feature>
<feature type="transmembrane region" description="Helical" evidence="5">
    <location>
        <begin position="86"/>
        <end position="110"/>
    </location>
</feature>
<feature type="transmembrane region" description="Helical" evidence="5">
    <location>
        <begin position="117"/>
        <end position="137"/>
    </location>
</feature>
<dbReference type="InterPro" id="IPR038770">
    <property type="entry name" value="Na+/solute_symporter_sf"/>
</dbReference>
<keyword evidence="3 5" id="KW-1133">Transmembrane helix</keyword>
<gene>
    <name evidence="6" type="ORF">FRC0190_01197</name>
</gene>
<feature type="transmembrane region" description="Helical" evidence="5">
    <location>
        <begin position="25"/>
        <end position="43"/>
    </location>
</feature>